<sequence>MTGDCGREAGRALCETKSGANAKHLDCAEGQREDQRSGKEVRVPNCGGCLDKATRITGMNVKNTILAVDGGRF</sequence>
<dbReference type="RefSeq" id="WP_380673151.1">
    <property type="nucleotide sequence ID" value="NZ_JBHTCJ010000021.1"/>
</dbReference>
<organism evidence="1 2">
    <name type="scientific">Saccharopolyspora griseoalba</name>
    <dbReference type="NCBI Taxonomy" id="1431848"/>
    <lineage>
        <taxon>Bacteria</taxon>
        <taxon>Bacillati</taxon>
        <taxon>Actinomycetota</taxon>
        <taxon>Actinomycetes</taxon>
        <taxon>Pseudonocardiales</taxon>
        <taxon>Pseudonocardiaceae</taxon>
        <taxon>Saccharopolyspora</taxon>
    </lineage>
</organism>
<dbReference type="EMBL" id="JBHTCJ010000021">
    <property type="protein sequence ID" value="MFC7344904.1"/>
    <property type="molecule type" value="Genomic_DNA"/>
</dbReference>
<comment type="caution">
    <text evidence="1">The sequence shown here is derived from an EMBL/GenBank/DDBJ whole genome shotgun (WGS) entry which is preliminary data.</text>
</comment>
<proteinExistence type="predicted"/>
<reference evidence="2" key="1">
    <citation type="journal article" date="2019" name="Int. J. Syst. Evol. Microbiol.">
        <title>The Global Catalogue of Microorganisms (GCM) 10K type strain sequencing project: providing services to taxonomists for standard genome sequencing and annotation.</title>
        <authorList>
            <consortium name="The Broad Institute Genomics Platform"/>
            <consortium name="The Broad Institute Genome Sequencing Center for Infectious Disease"/>
            <person name="Wu L."/>
            <person name="Ma J."/>
        </authorList>
    </citation>
    <scope>NUCLEOTIDE SEQUENCE [LARGE SCALE GENOMIC DNA]</scope>
    <source>
        <strain evidence="2">WLHS5</strain>
    </source>
</reference>
<gene>
    <name evidence="1" type="ORF">ACFQRI_26130</name>
</gene>
<name>A0ABW2LST4_9PSEU</name>
<evidence type="ECO:0000313" key="2">
    <source>
        <dbReference type="Proteomes" id="UP001596504"/>
    </source>
</evidence>
<dbReference type="Proteomes" id="UP001596504">
    <property type="component" value="Unassembled WGS sequence"/>
</dbReference>
<protein>
    <submittedName>
        <fullName evidence="1">Uncharacterized protein</fullName>
    </submittedName>
</protein>
<keyword evidence="2" id="KW-1185">Reference proteome</keyword>
<accession>A0ABW2LST4</accession>
<evidence type="ECO:0000313" key="1">
    <source>
        <dbReference type="EMBL" id="MFC7344904.1"/>
    </source>
</evidence>